<organism evidence="1 2">
    <name type="scientific">Sphaerulina musiva (strain SO2202)</name>
    <name type="common">Poplar stem canker fungus</name>
    <name type="synonym">Septoria musiva</name>
    <dbReference type="NCBI Taxonomy" id="692275"/>
    <lineage>
        <taxon>Eukaryota</taxon>
        <taxon>Fungi</taxon>
        <taxon>Dikarya</taxon>
        <taxon>Ascomycota</taxon>
        <taxon>Pezizomycotina</taxon>
        <taxon>Dothideomycetes</taxon>
        <taxon>Dothideomycetidae</taxon>
        <taxon>Mycosphaerellales</taxon>
        <taxon>Mycosphaerellaceae</taxon>
        <taxon>Sphaerulina</taxon>
    </lineage>
</organism>
<proteinExistence type="predicted"/>
<evidence type="ECO:0000313" key="2">
    <source>
        <dbReference type="Proteomes" id="UP000016931"/>
    </source>
</evidence>
<gene>
    <name evidence="1" type="ORF">SEPMUDRAFT_149489</name>
</gene>
<sequence>MRLSRPYRDVFAGTVLILRTRPKLPLRLCGPFYATHATRHVGGVLPRRPTHG</sequence>
<protein>
    <submittedName>
        <fullName evidence="1">Uncharacterized protein</fullName>
    </submittedName>
</protein>
<accession>M3CGP2</accession>
<dbReference type="AlphaFoldDB" id="M3CGP2"/>
<evidence type="ECO:0000313" key="1">
    <source>
        <dbReference type="EMBL" id="EMF12968.1"/>
    </source>
</evidence>
<name>M3CGP2_SPHMS</name>
<dbReference type="RefSeq" id="XP_016761089.1">
    <property type="nucleotide sequence ID" value="XM_016905584.1"/>
</dbReference>
<keyword evidence="2" id="KW-1185">Reference proteome</keyword>
<dbReference type="EMBL" id="KB456264">
    <property type="protein sequence ID" value="EMF12968.1"/>
    <property type="molecule type" value="Genomic_DNA"/>
</dbReference>
<reference evidence="1 2" key="1">
    <citation type="journal article" date="2012" name="PLoS Pathog.">
        <title>Diverse lifestyles and strategies of plant pathogenesis encoded in the genomes of eighteen Dothideomycetes fungi.</title>
        <authorList>
            <person name="Ohm R.A."/>
            <person name="Feau N."/>
            <person name="Henrissat B."/>
            <person name="Schoch C.L."/>
            <person name="Horwitz B.A."/>
            <person name="Barry K.W."/>
            <person name="Condon B.J."/>
            <person name="Copeland A.C."/>
            <person name="Dhillon B."/>
            <person name="Glaser F."/>
            <person name="Hesse C.N."/>
            <person name="Kosti I."/>
            <person name="LaButti K."/>
            <person name="Lindquist E.A."/>
            <person name="Lucas S."/>
            <person name="Salamov A.A."/>
            <person name="Bradshaw R.E."/>
            <person name="Ciuffetti L."/>
            <person name="Hamelin R.C."/>
            <person name="Kema G.H.J."/>
            <person name="Lawrence C."/>
            <person name="Scott J.A."/>
            <person name="Spatafora J.W."/>
            <person name="Turgeon B.G."/>
            <person name="de Wit P.J.G.M."/>
            <person name="Zhong S."/>
            <person name="Goodwin S.B."/>
            <person name="Grigoriev I.V."/>
        </authorList>
    </citation>
    <scope>NUCLEOTIDE SEQUENCE [LARGE SCALE GENOMIC DNA]</scope>
    <source>
        <strain evidence="1 2">SO2202</strain>
    </source>
</reference>
<feature type="non-terminal residue" evidence="1">
    <location>
        <position position="52"/>
    </location>
</feature>
<dbReference type="GeneID" id="27902721"/>
<dbReference type="HOGENOM" id="CLU_3093237_0_0_1"/>
<dbReference type="Proteomes" id="UP000016931">
    <property type="component" value="Unassembled WGS sequence"/>
</dbReference>